<name>A0A383D7Q3_9ZZZZ</name>
<gene>
    <name evidence="1" type="ORF">METZ01_LOCUS493167</name>
</gene>
<dbReference type="AlphaFoldDB" id="A0A383D7Q3"/>
<feature type="non-terminal residue" evidence="1">
    <location>
        <position position="63"/>
    </location>
</feature>
<sequence>MRQAEEKTAREATEALTDLRQSRARAMLGRPATAIGLEGGYEGATGLWRSGPGMGAASGPTAI</sequence>
<accession>A0A383D7Q3</accession>
<protein>
    <submittedName>
        <fullName evidence="1">Uncharacterized protein</fullName>
    </submittedName>
</protein>
<dbReference type="EMBL" id="UINC01214883">
    <property type="protein sequence ID" value="SVE40313.1"/>
    <property type="molecule type" value="Genomic_DNA"/>
</dbReference>
<proteinExistence type="predicted"/>
<evidence type="ECO:0000313" key="1">
    <source>
        <dbReference type="EMBL" id="SVE40313.1"/>
    </source>
</evidence>
<reference evidence="1" key="1">
    <citation type="submission" date="2018-05" db="EMBL/GenBank/DDBJ databases">
        <authorList>
            <person name="Lanie J.A."/>
            <person name="Ng W.-L."/>
            <person name="Kazmierczak K.M."/>
            <person name="Andrzejewski T.M."/>
            <person name="Davidsen T.M."/>
            <person name="Wayne K.J."/>
            <person name="Tettelin H."/>
            <person name="Glass J.I."/>
            <person name="Rusch D."/>
            <person name="Podicherti R."/>
            <person name="Tsui H.-C.T."/>
            <person name="Winkler M.E."/>
        </authorList>
    </citation>
    <scope>NUCLEOTIDE SEQUENCE</scope>
</reference>
<organism evidence="1">
    <name type="scientific">marine metagenome</name>
    <dbReference type="NCBI Taxonomy" id="408172"/>
    <lineage>
        <taxon>unclassified sequences</taxon>
        <taxon>metagenomes</taxon>
        <taxon>ecological metagenomes</taxon>
    </lineage>
</organism>